<reference evidence="1 2" key="1">
    <citation type="journal article" date="2014" name="Mol. Plant">
        <title>Chromosome Scale Genome Assembly and Transcriptome Profiling of Nannochloropsis gaditana in Nitrogen Depletion.</title>
        <authorList>
            <person name="Corteggiani Carpinelli E."/>
            <person name="Telatin A."/>
            <person name="Vitulo N."/>
            <person name="Forcato C."/>
            <person name="D'Angelo M."/>
            <person name="Schiavon R."/>
            <person name="Vezzi A."/>
            <person name="Giacometti G.M."/>
            <person name="Morosinotto T."/>
            <person name="Valle G."/>
        </authorList>
    </citation>
    <scope>NUCLEOTIDE SEQUENCE [LARGE SCALE GENOMIC DNA]</scope>
    <source>
        <strain evidence="1 2">B-31</strain>
    </source>
</reference>
<sequence length="228" mass="24570">MPAVTCTSGACSASILPRPSSRSRNPLFIHSLTFTQTAVVMRTMGSVVMRGARNARRASQASGSGGRTHNVVGFAGPRITLTRRGVTIPSARANRRLQRQYEFGMALRQQALPASVVMLDAATGVETRIAALFMGGGLDDDDGTVRCLWVSYRPRFLFFLSPFLTPVDVPSPLPLPSPSPTPPRVQMIAGYLCPASCCLLHNIVDIYEPTLRPLSTVGGRQLSERLAS</sequence>
<keyword evidence="2" id="KW-1185">Reference proteome</keyword>
<gene>
    <name evidence="1" type="ORF">Naga_100006g109</name>
</gene>
<evidence type="ECO:0000313" key="2">
    <source>
        <dbReference type="Proteomes" id="UP000019335"/>
    </source>
</evidence>
<organism evidence="1 2">
    <name type="scientific">Nannochloropsis gaditana</name>
    <dbReference type="NCBI Taxonomy" id="72520"/>
    <lineage>
        <taxon>Eukaryota</taxon>
        <taxon>Sar</taxon>
        <taxon>Stramenopiles</taxon>
        <taxon>Ochrophyta</taxon>
        <taxon>Eustigmatophyceae</taxon>
        <taxon>Eustigmatales</taxon>
        <taxon>Monodopsidaceae</taxon>
        <taxon>Nannochloropsis</taxon>
    </lineage>
</organism>
<proteinExistence type="predicted"/>
<protein>
    <submittedName>
        <fullName evidence="1">Uncharacterized protein</fullName>
    </submittedName>
</protein>
<dbReference type="Proteomes" id="UP000019335">
    <property type="component" value="Chromosome 2"/>
</dbReference>
<dbReference type="EMBL" id="AZIL01000126">
    <property type="protein sequence ID" value="EWM29540.1"/>
    <property type="molecule type" value="Genomic_DNA"/>
</dbReference>
<comment type="caution">
    <text evidence="1">The sequence shown here is derived from an EMBL/GenBank/DDBJ whole genome shotgun (WGS) entry which is preliminary data.</text>
</comment>
<name>W7TQU9_9STRA</name>
<dbReference type="AlphaFoldDB" id="W7TQU9"/>
<evidence type="ECO:0000313" key="1">
    <source>
        <dbReference type="EMBL" id="EWM29540.1"/>
    </source>
</evidence>
<accession>W7TQU9</accession>